<keyword evidence="1" id="KW-1133">Transmembrane helix</keyword>
<evidence type="ECO:0000313" key="2">
    <source>
        <dbReference type="EMBL" id="TCP47858.1"/>
    </source>
</evidence>
<feature type="transmembrane region" description="Helical" evidence="1">
    <location>
        <begin position="12"/>
        <end position="34"/>
    </location>
</feature>
<gene>
    <name evidence="2" type="ORF">EV191_11163</name>
</gene>
<dbReference type="Proteomes" id="UP000294911">
    <property type="component" value="Unassembled WGS sequence"/>
</dbReference>
<sequence length="56" mass="6025">MILADGTLITPFGIPFDTAVLAGLLLSLLAIVLAGRVDRRSAQRAERTKTTEEDAR</sequence>
<organism evidence="2 3">
    <name type="scientific">Tamaricihabitans halophyticus</name>
    <dbReference type="NCBI Taxonomy" id="1262583"/>
    <lineage>
        <taxon>Bacteria</taxon>
        <taxon>Bacillati</taxon>
        <taxon>Actinomycetota</taxon>
        <taxon>Actinomycetes</taxon>
        <taxon>Pseudonocardiales</taxon>
        <taxon>Pseudonocardiaceae</taxon>
        <taxon>Tamaricihabitans</taxon>
    </lineage>
</organism>
<dbReference type="RefSeq" id="WP_165913045.1">
    <property type="nucleotide sequence ID" value="NZ_SLXQ01000011.1"/>
</dbReference>
<evidence type="ECO:0000256" key="1">
    <source>
        <dbReference type="SAM" id="Phobius"/>
    </source>
</evidence>
<accession>A0A4R2QHM0</accession>
<name>A0A4R2QHM0_9PSEU</name>
<keyword evidence="1" id="KW-0812">Transmembrane</keyword>
<dbReference type="EMBL" id="SLXQ01000011">
    <property type="protein sequence ID" value="TCP47858.1"/>
    <property type="molecule type" value="Genomic_DNA"/>
</dbReference>
<keyword evidence="1" id="KW-0472">Membrane</keyword>
<dbReference type="AlphaFoldDB" id="A0A4R2QHM0"/>
<evidence type="ECO:0000313" key="3">
    <source>
        <dbReference type="Proteomes" id="UP000294911"/>
    </source>
</evidence>
<proteinExistence type="predicted"/>
<protein>
    <submittedName>
        <fullName evidence="2">Uncharacterized protein</fullName>
    </submittedName>
</protein>
<comment type="caution">
    <text evidence="2">The sequence shown here is derived from an EMBL/GenBank/DDBJ whole genome shotgun (WGS) entry which is preliminary data.</text>
</comment>
<reference evidence="2 3" key="1">
    <citation type="submission" date="2019-03" db="EMBL/GenBank/DDBJ databases">
        <title>Genomic Encyclopedia of Type Strains, Phase IV (KMG-IV): sequencing the most valuable type-strain genomes for metagenomic binning, comparative biology and taxonomic classification.</title>
        <authorList>
            <person name="Goeker M."/>
        </authorList>
    </citation>
    <scope>NUCLEOTIDE SEQUENCE [LARGE SCALE GENOMIC DNA]</scope>
    <source>
        <strain evidence="2 3">DSM 45765</strain>
    </source>
</reference>
<keyword evidence="3" id="KW-1185">Reference proteome</keyword>